<evidence type="ECO:0000313" key="2">
    <source>
        <dbReference type="EMBL" id="CAL8085073.1"/>
    </source>
</evidence>
<reference evidence="2 3" key="1">
    <citation type="submission" date="2024-08" db="EMBL/GenBank/DDBJ databases">
        <authorList>
            <person name="Cucini C."/>
            <person name="Frati F."/>
        </authorList>
    </citation>
    <scope>NUCLEOTIDE SEQUENCE [LARGE SCALE GENOMIC DNA]</scope>
</reference>
<proteinExistence type="predicted"/>
<gene>
    <name evidence="2" type="ORF">ODALV1_LOCUS5996</name>
</gene>
<dbReference type="Proteomes" id="UP001642540">
    <property type="component" value="Unassembled WGS sequence"/>
</dbReference>
<organism evidence="2 3">
    <name type="scientific">Orchesella dallaii</name>
    <dbReference type="NCBI Taxonomy" id="48710"/>
    <lineage>
        <taxon>Eukaryota</taxon>
        <taxon>Metazoa</taxon>
        <taxon>Ecdysozoa</taxon>
        <taxon>Arthropoda</taxon>
        <taxon>Hexapoda</taxon>
        <taxon>Collembola</taxon>
        <taxon>Entomobryomorpha</taxon>
        <taxon>Entomobryoidea</taxon>
        <taxon>Orchesellidae</taxon>
        <taxon>Orchesellinae</taxon>
        <taxon>Orchesella</taxon>
    </lineage>
</organism>
<keyword evidence="3" id="KW-1185">Reference proteome</keyword>
<evidence type="ECO:0000256" key="1">
    <source>
        <dbReference type="SAM" id="Phobius"/>
    </source>
</evidence>
<evidence type="ECO:0000313" key="3">
    <source>
        <dbReference type="Proteomes" id="UP001642540"/>
    </source>
</evidence>
<protein>
    <submittedName>
        <fullName evidence="2">Uncharacterized protein</fullName>
    </submittedName>
</protein>
<accession>A0ABP1Q0X6</accession>
<keyword evidence="1" id="KW-1133">Transmembrane helix</keyword>
<feature type="transmembrane region" description="Helical" evidence="1">
    <location>
        <begin position="50"/>
        <end position="66"/>
    </location>
</feature>
<comment type="caution">
    <text evidence="2">The sequence shown here is derived from an EMBL/GenBank/DDBJ whole genome shotgun (WGS) entry which is preliminary data.</text>
</comment>
<dbReference type="EMBL" id="CAXLJM020000019">
    <property type="protein sequence ID" value="CAL8085073.1"/>
    <property type="molecule type" value="Genomic_DNA"/>
</dbReference>
<name>A0ABP1Q0X6_9HEXA</name>
<sequence>MRVLNGTLHFQPPPPLQTRQYTVVKICVVMISSTTLLHSDFGDYTLTENGVMASLVTLLIIFLYVLRKNKWNNKYGSRQHIPGPGQHFLGSITNILAIRDMTSKTYHK</sequence>
<keyword evidence="1" id="KW-0472">Membrane</keyword>
<keyword evidence="1" id="KW-0812">Transmembrane</keyword>